<evidence type="ECO:0000313" key="12">
    <source>
        <dbReference type="EMBL" id="GAA0874674.1"/>
    </source>
</evidence>
<evidence type="ECO:0000259" key="10">
    <source>
        <dbReference type="PROSITE" id="PS51898"/>
    </source>
</evidence>
<dbReference type="InterPro" id="IPR011010">
    <property type="entry name" value="DNA_brk_join_enz"/>
</dbReference>
<dbReference type="PANTHER" id="PTHR30349">
    <property type="entry name" value="PHAGE INTEGRASE-RELATED"/>
    <property type="match status" value="1"/>
</dbReference>
<dbReference type="InterPro" id="IPR050090">
    <property type="entry name" value="Tyrosine_recombinase_XerCD"/>
</dbReference>
<keyword evidence="8" id="KW-0131">Cell cycle</keyword>
<name>A0ABN1MN26_9FLAO</name>
<evidence type="ECO:0000256" key="7">
    <source>
        <dbReference type="ARBA" id="ARBA00023172"/>
    </source>
</evidence>
<feature type="domain" description="Tyr recombinase" evidence="10">
    <location>
        <begin position="105"/>
        <end position="284"/>
    </location>
</feature>
<evidence type="ECO:0000256" key="6">
    <source>
        <dbReference type="ARBA" id="ARBA00023125"/>
    </source>
</evidence>
<keyword evidence="6 9" id="KW-0238">DNA-binding</keyword>
<keyword evidence="13" id="KW-1185">Reference proteome</keyword>
<evidence type="ECO:0000256" key="9">
    <source>
        <dbReference type="PROSITE-ProRule" id="PRU01248"/>
    </source>
</evidence>
<evidence type="ECO:0000256" key="1">
    <source>
        <dbReference type="ARBA" id="ARBA00004496"/>
    </source>
</evidence>
<dbReference type="Proteomes" id="UP001501126">
    <property type="component" value="Unassembled WGS sequence"/>
</dbReference>
<dbReference type="InterPro" id="IPR010998">
    <property type="entry name" value="Integrase_recombinase_N"/>
</dbReference>
<comment type="subcellular location">
    <subcellularLocation>
        <location evidence="1">Cytoplasm</location>
    </subcellularLocation>
</comment>
<dbReference type="PROSITE" id="PS51900">
    <property type="entry name" value="CB"/>
    <property type="match status" value="1"/>
</dbReference>
<accession>A0ABN1MN26</accession>
<dbReference type="PROSITE" id="PS51898">
    <property type="entry name" value="TYR_RECOMBINASE"/>
    <property type="match status" value="1"/>
</dbReference>
<keyword evidence="4" id="KW-0159">Chromosome partition</keyword>
<dbReference type="EMBL" id="BAAAFH010000003">
    <property type="protein sequence ID" value="GAA0874674.1"/>
    <property type="molecule type" value="Genomic_DNA"/>
</dbReference>
<keyword evidence="2" id="KW-0963">Cytoplasm</keyword>
<keyword evidence="5" id="KW-0229">DNA integration</keyword>
<evidence type="ECO:0000256" key="4">
    <source>
        <dbReference type="ARBA" id="ARBA00022829"/>
    </source>
</evidence>
<comment type="caution">
    <text evidence="12">The sequence shown here is derived from an EMBL/GenBank/DDBJ whole genome shotgun (WGS) entry which is preliminary data.</text>
</comment>
<proteinExistence type="predicted"/>
<evidence type="ECO:0000256" key="8">
    <source>
        <dbReference type="ARBA" id="ARBA00023306"/>
    </source>
</evidence>
<dbReference type="Pfam" id="PF02899">
    <property type="entry name" value="Phage_int_SAM_1"/>
    <property type="match status" value="1"/>
</dbReference>
<evidence type="ECO:0000313" key="13">
    <source>
        <dbReference type="Proteomes" id="UP001501126"/>
    </source>
</evidence>
<dbReference type="InterPro" id="IPR013762">
    <property type="entry name" value="Integrase-like_cat_sf"/>
</dbReference>
<dbReference type="Gene3D" id="1.10.150.130">
    <property type="match status" value="1"/>
</dbReference>
<dbReference type="RefSeq" id="WP_343785578.1">
    <property type="nucleotide sequence ID" value="NZ_BAAAFH010000003.1"/>
</dbReference>
<dbReference type="InterPro" id="IPR044068">
    <property type="entry name" value="CB"/>
</dbReference>
<keyword evidence="7" id="KW-0233">DNA recombination</keyword>
<organism evidence="12 13">
    <name type="scientific">Wandonia haliotis</name>
    <dbReference type="NCBI Taxonomy" id="574963"/>
    <lineage>
        <taxon>Bacteria</taxon>
        <taxon>Pseudomonadati</taxon>
        <taxon>Bacteroidota</taxon>
        <taxon>Flavobacteriia</taxon>
        <taxon>Flavobacteriales</taxon>
        <taxon>Crocinitomicaceae</taxon>
        <taxon>Wandonia</taxon>
    </lineage>
</organism>
<gene>
    <name evidence="12" type="primary">xerC</name>
    <name evidence="12" type="ORF">GCM10009118_10820</name>
</gene>
<dbReference type="InterPro" id="IPR002104">
    <property type="entry name" value="Integrase_catalytic"/>
</dbReference>
<protein>
    <submittedName>
        <fullName evidence="12">Tyrosine recombinase XerC</fullName>
    </submittedName>
</protein>
<reference evidence="12 13" key="1">
    <citation type="journal article" date="2019" name="Int. J. Syst. Evol. Microbiol.">
        <title>The Global Catalogue of Microorganisms (GCM) 10K type strain sequencing project: providing services to taxonomists for standard genome sequencing and annotation.</title>
        <authorList>
            <consortium name="The Broad Institute Genomics Platform"/>
            <consortium name="The Broad Institute Genome Sequencing Center for Infectious Disease"/>
            <person name="Wu L."/>
            <person name="Ma J."/>
        </authorList>
    </citation>
    <scope>NUCLEOTIDE SEQUENCE [LARGE SCALE GENOMIC DNA]</scope>
    <source>
        <strain evidence="12 13">JCM 16083</strain>
    </source>
</reference>
<evidence type="ECO:0000256" key="3">
    <source>
        <dbReference type="ARBA" id="ARBA00022618"/>
    </source>
</evidence>
<dbReference type="Pfam" id="PF00589">
    <property type="entry name" value="Phage_integrase"/>
    <property type="match status" value="1"/>
</dbReference>
<keyword evidence="3" id="KW-0132">Cell division</keyword>
<evidence type="ECO:0000259" key="11">
    <source>
        <dbReference type="PROSITE" id="PS51900"/>
    </source>
</evidence>
<sequence>MLKHFEDYLRKEKRYAEHTVTAYMKDIGDFYEFAELSEIDTRQLSEVHYQLIRGWMVSLLDQGISNRSVNRKLSSLRTFFRWASAEGIVTVNPMLKVKGPRSEKRLPEFVRTSELDLERTEPLFSKDFFGERDRLLLEIFYQTGIRLSECVELKEKDVNRGSIKVLGKRNKERIISISPELFNDLEKLMQMKRKEEFFSDYLFVTDKGVKMYPKFVYRKINKYLSKVTSLQKQSPHVLRHTFATHLLNEGVDIEVLREILGHANLAATQVYTHNSFARINEIYKSAHPRGHKKE</sequence>
<feature type="domain" description="Core-binding (CB)" evidence="11">
    <location>
        <begin position="1"/>
        <end position="84"/>
    </location>
</feature>
<dbReference type="PANTHER" id="PTHR30349:SF77">
    <property type="entry name" value="TYROSINE RECOMBINASE XERC"/>
    <property type="match status" value="1"/>
</dbReference>
<evidence type="ECO:0000256" key="2">
    <source>
        <dbReference type="ARBA" id="ARBA00022490"/>
    </source>
</evidence>
<dbReference type="Gene3D" id="1.10.443.10">
    <property type="entry name" value="Intergrase catalytic core"/>
    <property type="match status" value="1"/>
</dbReference>
<dbReference type="InterPro" id="IPR004107">
    <property type="entry name" value="Integrase_SAM-like_N"/>
</dbReference>
<evidence type="ECO:0000256" key="5">
    <source>
        <dbReference type="ARBA" id="ARBA00022908"/>
    </source>
</evidence>
<dbReference type="SUPFAM" id="SSF56349">
    <property type="entry name" value="DNA breaking-rejoining enzymes"/>
    <property type="match status" value="1"/>
</dbReference>